<feature type="domain" description="Integrase catalytic" evidence="4">
    <location>
        <begin position="1"/>
        <end position="98"/>
    </location>
</feature>
<evidence type="ECO:0000313" key="6">
    <source>
        <dbReference type="Proteomes" id="UP000265520"/>
    </source>
</evidence>
<evidence type="ECO:0000259" key="4">
    <source>
        <dbReference type="PROSITE" id="PS50994"/>
    </source>
</evidence>
<comment type="caution">
    <text evidence="5">The sequence shown here is derived from an EMBL/GenBank/DDBJ whole genome shotgun (WGS) entry which is preliminary data.</text>
</comment>
<feature type="compositionally biased region" description="Polar residues" evidence="3">
    <location>
        <begin position="182"/>
        <end position="214"/>
    </location>
</feature>
<protein>
    <submittedName>
        <fullName evidence="5">Retrovirus-related pol polyprotein from transposon tnt 1-94</fullName>
    </submittedName>
</protein>
<dbReference type="InterPro" id="IPR036397">
    <property type="entry name" value="RNaseH_sf"/>
</dbReference>
<dbReference type="Gene3D" id="3.30.420.10">
    <property type="entry name" value="Ribonuclease H-like superfamily/Ribonuclease H"/>
    <property type="match status" value="1"/>
</dbReference>
<evidence type="ECO:0000256" key="3">
    <source>
        <dbReference type="SAM" id="MobiDB-lite"/>
    </source>
</evidence>
<dbReference type="EMBL" id="LXQA010011541">
    <property type="protein sequence ID" value="MCH87106.1"/>
    <property type="molecule type" value="Genomic_DNA"/>
</dbReference>
<evidence type="ECO:0000256" key="2">
    <source>
        <dbReference type="ARBA" id="ARBA00022801"/>
    </source>
</evidence>
<dbReference type="GO" id="GO:0015074">
    <property type="term" value="P:DNA integration"/>
    <property type="evidence" value="ECO:0007669"/>
    <property type="project" value="InterPro"/>
</dbReference>
<keyword evidence="2" id="KW-0378">Hydrolase</keyword>
<name>A0A392MHX1_9FABA</name>
<evidence type="ECO:0000256" key="1">
    <source>
        <dbReference type="ARBA" id="ARBA00022723"/>
    </source>
</evidence>
<dbReference type="PANTHER" id="PTHR42648">
    <property type="entry name" value="TRANSPOSASE, PUTATIVE-RELATED"/>
    <property type="match status" value="1"/>
</dbReference>
<feature type="region of interest" description="Disordered" evidence="3">
    <location>
        <begin position="171"/>
        <end position="214"/>
    </location>
</feature>
<dbReference type="SUPFAM" id="SSF53098">
    <property type="entry name" value="Ribonuclease H-like"/>
    <property type="match status" value="1"/>
</dbReference>
<accession>A0A392MHX1</accession>
<dbReference type="GO" id="GO:0016787">
    <property type="term" value="F:hydrolase activity"/>
    <property type="evidence" value="ECO:0007669"/>
    <property type="project" value="UniProtKB-KW"/>
</dbReference>
<dbReference type="Pfam" id="PF25597">
    <property type="entry name" value="SH3_retrovirus"/>
    <property type="match status" value="1"/>
</dbReference>
<dbReference type="PANTHER" id="PTHR42648:SF21">
    <property type="entry name" value="CYSTEINE-RICH RLK (RECEPTOR-LIKE PROTEIN KINASE) 8"/>
    <property type="match status" value="1"/>
</dbReference>
<dbReference type="InterPro" id="IPR039537">
    <property type="entry name" value="Retrotran_Ty1/copia-like"/>
</dbReference>
<dbReference type="AlphaFoldDB" id="A0A392MHX1"/>
<keyword evidence="1" id="KW-0479">Metal-binding</keyword>
<evidence type="ECO:0000313" key="5">
    <source>
        <dbReference type="EMBL" id="MCH87106.1"/>
    </source>
</evidence>
<dbReference type="Proteomes" id="UP000265520">
    <property type="component" value="Unassembled WGS sequence"/>
</dbReference>
<dbReference type="InterPro" id="IPR001584">
    <property type="entry name" value="Integrase_cat-core"/>
</dbReference>
<reference evidence="5 6" key="1">
    <citation type="journal article" date="2018" name="Front. Plant Sci.">
        <title>Red Clover (Trifolium pratense) and Zigzag Clover (T. medium) - A Picture of Genomic Similarities and Differences.</title>
        <authorList>
            <person name="Dluhosova J."/>
            <person name="Istvanek J."/>
            <person name="Nedelnik J."/>
            <person name="Repkova J."/>
        </authorList>
    </citation>
    <scope>NUCLEOTIDE SEQUENCE [LARGE SCALE GENOMIC DNA]</scope>
    <source>
        <strain evidence="6">cv. 10/8</strain>
        <tissue evidence="5">Leaf</tissue>
    </source>
</reference>
<gene>
    <name evidence="5" type="ORF">A2U01_0007971</name>
</gene>
<organism evidence="5 6">
    <name type="scientific">Trifolium medium</name>
    <dbReference type="NCBI Taxonomy" id="97028"/>
    <lineage>
        <taxon>Eukaryota</taxon>
        <taxon>Viridiplantae</taxon>
        <taxon>Streptophyta</taxon>
        <taxon>Embryophyta</taxon>
        <taxon>Tracheophyta</taxon>
        <taxon>Spermatophyta</taxon>
        <taxon>Magnoliopsida</taxon>
        <taxon>eudicotyledons</taxon>
        <taxon>Gunneridae</taxon>
        <taxon>Pentapetalae</taxon>
        <taxon>rosids</taxon>
        <taxon>fabids</taxon>
        <taxon>Fabales</taxon>
        <taxon>Fabaceae</taxon>
        <taxon>Papilionoideae</taxon>
        <taxon>50 kb inversion clade</taxon>
        <taxon>NPAAA clade</taxon>
        <taxon>Hologalegina</taxon>
        <taxon>IRL clade</taxon>
        <taxon>Trifolieae</taxon>
        <taxon>Trifolium</taxon>
    </lineage>
</organism>
<sequence>MRIRSDHGGEFENSKFSEFCSSEGIEHEFSAPHTPQQNGVVERKNRTLQECARAMIHAKNLPYYFWAEAMHTACHIHNRVTIRGGTKETQYKLWKGRKPNIKYFHVFGSRCYILSDREQTRKLDPKSEEGIFLGYSTNSRAYRVYNKRNKTIMESINVIIDDLYEEEKIVEDDEDEEAPQGTDVTTNVPNKTSDIVEDSFNSETPRPNKVPSTRVQKNHPIENVIGNPYEGVKTRSREEIANSCFISKIEPKNVKEALTDEYWINSMQEELNQFTRNEVWELVPRPKDVNVIGTKWVYKNKSNESGVVTRNKARLVAQGYAQCNTPIFKTEKGAFFFFKTTR</sequence>
<dbReference type="Pfam" id="PF07727">
    <property type="entry name" value="RVT_2"/>
    <property type="match status" value="1"/>
</dbReference>
<dbReference type="GO" id="GO:0003676">
    <property type="term" value="F:nucleic acid binding"/>
    <property type="evidence" value="ECO:0007669"/>
    <property type="project" value="InterPro"/>
</dbReference>
<dbReference type="InterPro" id="IPR013103">
    <property type="entry name" value="RVT_2"/>
</dbReference>
<keyword evidence="6" id="KW-1185">Reference proteome</keyword>
<dbReference type="InterPro" id="IPR012337">
    <property type="entry name" value="RNaseH-like_sf"/>
</dbReference>
<dbReference type="PROSITE" id="PS50994">
    <property type="entry name" value="INTEGRASE"/>
    <property type="match status" value="1"/>
</dbReference>
<proteinExistence type="predicted"/>
<dbReference type="GO" id="GO:0046872">
    <property type="term" value="F:metal ion binding"/>
    <property type="evidence" value="ECO:0007669"/>
    <property type="project" value="UniProtKB-KW"/>
</dbReference>
<dbReference type="InterPro" id="IPR057670">
    <property type="entry name" value="SH3_retrovirus"/>
</dbReference>